<comment type="similarity">
    <text evidence="2">Belongs to the IQD family.</text>
</comment>
<evidence type="ECO:0000259" key="5">
    <source>
        <dbReference type="Pfam" id="PF13178"/>
    </source>
</evidence>
<evidence type="ECO:0000313" key="6">
    <source>
        <dbReference type="EMBL" id="KAK4426190.1"/>
    </source>
</evidence>
<keyword evidence="1" id="KW-0112">Calmodulin-binding</keyword>
<dbReference type="PANTHER" id="PTHR32295:SF279">
    <property type="entry name" value="PROTEIN IQ-DOMAIN 31-LIKE"/>
    <property type="match status" value="1"/>
</dbReference>
<dbReference type="Pfam" id="PF13178">
    <property type="entry name" value="DUF4005"/>
    <property type="match status" value="1"/>
</dbReference>
<feature type="compositionally biased region" description="Polar residues" evidence="4">
    <location>
        <begin position="469"/>
        <end position="479"/>
    </location>
</feature>
<feature type="region of interest" description="Disordered" evidence="4">
    <location>
        <begin position="533"/>
        <end position="555"/>
    </location>
</feature>
<name>A0AAE1Y9G5_9LAMI</name>
<dbReference type="SMART" id="SM00015">
    <property type="entry name" value="IQ"/>
    <property type="match status" value="2"/>
</dbReference>
<dbReference type="PROSITE" id="PS50096">
    <property type="entry name" value="IQ"/>
    <property type="match status" value="2"/>
</dbReference>
<evidence type="ECO:0000256" key="3">
    <source>
        <dbReference type="ARBA" id="ARBA00024378"/>
    </source>
</evidence>
<feature type="region of interest" description="Disordered" evidence="4">
    <location>
        <begin position="19"/>
        <end position="48"/>
    </location>
</feature>
<organism evidence="6 7">
    <name type="scientific">Sesamum alatum</name>
    <dbReference type="NCBI Taxonomy" id="300844"/>
    <lineage>
        <taxon>Eukaryota</taxon>
        <taxon>Viridiplantae</taxon>
        <taxon>Streptophyta</taxon>
        <taxon>Embryophyta</taxon>
        <taxon>Tracheophyta</taxon>
        <taxon>Spermatophyta</taxon>
        <taxon>Magnoliopsida</taxon>
        <taxon>eudicotyledons</taxon>
        <taxon>Gunneridae</taxon>
        <taxon>Pentapetalae</taxon>
        <taxon>asterids</taxon>
        <taxon>lamiids</taxon>
        <taxon>Lamiales</taxon>
        <taxon>Pedaliaceae</taxon>
        <taxon>Sesamum</taxon>
    </lineage>
</organism>
<dbReference type="AlphaFoldDB" id="A0AAE1Y9G5"/>
<sequence>MGKSPGRWIKTVLFGKKHSKSNLSKNVTPDKKAAAKTPADDLGGNSPVISDPCQVTDKGPENVELEKGTSGIPSGAIASLPVNQDSESHSNFVPVQVSDAEMQRQCEAATKAQAAFRGYLARRAFRALKGIIRLQALIRGHLVRRQAVATLRCMQAVVRIQALARGRRVRLSDTMHEVRKMYNVRELQEAKPVDIGANSILGSEKLATNAYVHKLFLSLPTAKPLSLQYDLAEPNSAWNWLDRWSISRFWEPPARPRKKLNVKPQRKQGGSQIVENEAGKLKRTTRKASSAANGDNGALASLEMDKPKRNPRKVTSHQTESVPDLPQNELERVKRSLRKVSASATAASEKSEVETEKPQLSGKTMLNSTAPDVSGPEKIISTEKPADSDVVVDKQDLLEASPETMRMDEPFDVPHDDHPLVETHSSENGEKMETNPFLHEELSSKEDESGKENQKIRKRRSLPAKQECTENISQNTPSVPSYMAATESAKAKLRAQGSSKFSEDGAEHGYVRRHSLPASTNGKLSSLSPRIQKPVQANGKGGSKTNRAMTSSRDDKVLQPGWRRIGRTCLSTAGGTSMAGQYREEHAVSVKLGSGSRASTISLICRSNFCLRINLVISNQNYTTDIQ</sequence>
<dbReference type="InterPro" id="IPR000048">
    <property type="entry name" value="IQ_motif_EF-hand-BS"/>
</dbReference>
<dbReference type="CDD" id="cd23767">
    <property type="entry name" value="IQCD"/>
    <property type="match status" value="1"/>
</dbReference>
<dbReference type="Proteomes" id="UP001293254">
    <property type="component" value="Unassembled WGS sequence"/>
</dbReference>
<accession>A0AAE1Y9G5</accession>
<dbReference type="InterPro" id="IPR025064">
    <property type="entry name" value="DUF4005"/>
</dbReference>
<feature type="domain" description="DUF4005" evidence="5">
    <location>
        <begin position="471"/>
        <end position="538"/>
    </location>
</feature>
<feature type="compositionally biased region" description="Basic and acidic residues" evidence="4">
    <location>
        <begin position="380"/>
        <end position="397"/>
    </location>
</feature>
<gene>
    <name evidence="6" type="ORF">Salat_1387500</name>
</gene>
<reference evidence="6" key="1">
    <citation type="submission" date="2020-06" db="EMBL/GenBank/DDBJ databases">
        <authorList>
            <person name="Li T."/>
            <person name="Hu X."/>
            <person name="Zhang T."/>
            <person name="Song X."/>
            <person name="Zhang H."/>
            <person name="Dai N."/>
            <person name="Sheng W."/>
            <person name="Hou X."/>
            <person name="Wei L."/>
        </authorList>
    </citation>
    <scope>NUCLEOTIDE SEQUENCE</scope>
    <source>
        <strain evidence="6">3651</strain>
        <tissue evidence="6">Leaf</tissue>
    </source>
</reference>
<dbReference type="GO" id="GO:0005516">
    <property type="term" value="F:calmodulin binding"/>
    <property type="evidence" value="ECO:0007669"/>
    <property type="project" value="UniProtKB-KW"/>
</dbReference>
<dbReference type="Pfam" id="PF00612">
    <property type="entry name" value="IQ"/>
    <property type="match status" value="2"/>
</dbReference>
<evidence type="ECO:0000256" key="1">
    <source>
        <dbReference type="ARBA" id="ARBA00022860"/>
    </source>
</evidence>
<comment type="subunit">
    <text evidence="3">Binds to multiple calmodulin (CaM) in the presence of Ca(2+) and CaM-like proteins.</text>
</comment>
<dbReference type="PANTHER" id="PTHR32295">
    <property type="entry name" value="IQ-DOMAIN 5-RELATED"/>
    <property type="match status" value="1"/>
</dbReference>
<feature type="region of interest" description="Disordered" evidence="4">
    <location>
        <begin position="341"/>
        <end position="479"/>
    </location>
</feature>
<comment type="caution">
    <text evidence="6">The sequence shown here is derived from an EMBL/GenBank/DDBJ whole genome shotgun (WGS) entry which is preliminary data.</text>
</comment>
<feature type="compositionally biased region" description="Basic residues" evidence="4">
    <location>
        <begin position="257"/>
        <end position="266"/>
    </location>
</feature>
<feature type="region of interest" description="Disordered" evidence="4">
    <location>
        <begin position="257"/>
        <end position="329"/>
    </location>
</feature>
<feature type="compositionally biased region" description="Basic and acidic residues" evidence="4">
    <location>
        <begin position="405"/>
        <end position="455"/>
    </location>
</feature>
<reference evidence="6" key="2">
    <citation type="journal article" date="2024" name="Plant">
        <title>Genomic evolution and insights into agronomic trait innovations of Sesamum species.</title>
        <authorList>
            <person name="Miao H."/>
            <person name="Wang L."/>
            <person name="Qu L."/>
            <person name="Liu H."/>
            <person name="Sun Y."/>
            <person name="Le M."/>
            <person name="Wang Q."/>
            <person name="Wei S."/>
            <person name="Zheng Y."/>
            <person name="Lin W."/>
            <person name="Duan Y."/>
            <person name="Cao H."/>
            <person name="Xiong S."/>
            <person name="Wang X."/>
            <person name="Wei L."/>
            <person name="Li C."/>
            <person name="Ma Q."/>
            <person name="Ju M."/>
            <person name="Zhao R."/>
            <person name="Li G."/>
            <person name="Mu C."/>
            <person name="Tian Q."/>
            <person name="Mei H."/>
            <person name="Zhang T."/>
            <person name="Gao T."/>
            <person name="Zhang H."/>
        </authorList>
    </citation>
    <scope>NUCLEOTIDE SEQUENCE</scope>
    <source>
        <strain evidence="6">3651</strain>
    </source>
</reference>
<keyword evidence="7" id="KW-1185">Reference proteome</keyword>
<protein>
    <submittedName>
        <fullName evidence="6">Protein IQ-DOMAIN 31</fullName>
    </submittedName>
</protein>
<evidence type="ECO:0000256" key="2">
    <source>
        <dbReference type="ARBA" id="ARBA00024341"/>
    </source>
</evidence>
<dbReference type="EMBL" id="JACGWO010000005">
    <property type="protein sequence ID" value="KAK4426190.1"/>
    <property type="molecule type" value="Genomic_DNA"/>
</dbReference>
<feature type="compositionally biased region" description="Polar residues" evidence="4">
    <location>
        <begin position="361"/>
        <end position="371"/>
    </location>
</feature>
<proteinExistence type="inferred from homology"/>
<evidence type="ECO:0000313" key="7">
    <source>
        <dbReference type="Proteomes" id="UP001293254"/>
    </source>
</evidence>
<evidence type="ECO:0000256" key="4">
    <source>
        <dbReference type="SAM" id="MobiDB-lite"/>
    </source>
</evidence>